<dbReference type="InterPro" id="IPR000210">
    <property type="entry name" value="BTB/POZ_dom"/>
</dbReference>
<proteinExistence type="predicted"/>
<dbReference type="EMBL" id="JAUEPU010000019">
    <property type="protein sequence ID" value="KAK0494878.1"/>
    <property type="molecule type" value="Genomic_DNA"/>
</dbReference>
<evidence type="ECO:0000313" key="3">
    <source>
        <dbReference type="EMBL" id="KAK0494878.1"/>
    </source>
</evidence>
<dbReference type="Pfam" id="PF00651">
    <property type="entry name" value="BTB"/>
    <property type="match status" value="1"/>
</dbReference>
<dbReference type="Gene3D" id="3.30.710.10">
    <property type="entry name" value="Potassium Channel Kv1.1, Chain A"/>
    <property type="match status" value="1"/>
</dbReference>
<name>A0AA39UMZ7_9AGAR</name>
<dbReference type="CDD" id="cd18186">
    <property type="entry name" value="BTB_POZ_ZBTB_KLHL-like"/>
    <property type="match status" value="1"/>
</dbReference>
<dbReference type="InterPro" id="IPR011333">
    <property type="entry name" value="SKP1/BTB/POZ_sf"/>
</dbReference>
<feature type="domain" description="BTB" evidence="2">
    <location>
        <begin position="29"/>
        <end position="96"/>
    </location>
</feature>
<dbReference type="Proteomes" id="UP001175228">
    <property type="component" value="Unassembled WGS sequence"/>
</dbReference>
<sequence length="255" mass="29096">MSYVSLDEPSHPAPLSPSPSRDKDYYWETIVLQVEDTLIRVPKHHLVGHSEVFDSMLSLPQGKNDPEGISDEKPIQLAGIKKVDFDRLLQIIYPIDNSRVPDLSVNGWVSVLALSSLWRMSVRKTAIERLTSRLSQISPIDRIILGRRYSVTSWISSGYEELASRAGVVSLEDAERIGLGTALRIEHIREKFQGLSTPSLRQCQWFILLWYLWSLPLLSPKVQLRTAIRLEHCEGKDGRNFWGRIGRRRGGRSRV</sequence>
<dbReference type="SUPFAM" id="SSF54695">
    <property type="entry name" value="POZ domain"/>
    <property type="match status" value="1"/>
</dbReference>
<comment type="caution">
    <text evidence="3">The sequence shown here is derived from an EMBL/GenBank/DDBJ whole genome shotgun (WGS) entry which is preliminary data.</text>
</comment>
<reference evidence="3" key="1">
    <citation type="submission" date="2023-06" db="EMBL/GenBank/DDBJ databases">
        <authorList>
            <consortium name="Lawrence Berkeley National Laboratory"/>
            <person name="Ahrendt S."/>
            <person name="Sahu N."/>
            <person name="Indic B."/>
            <person name="Wong-Bajracharya J."/>
            <person name="Merenyi Z."/>
            <person name="Ke H.-M."/>
            <person name="Monk M."/>
            <person name="Kocsube S."/>
            <person name="Drula E."/>
            <person name="Lipzen A."/>
            <person name="Balint B."/>
            <person name="Henrissat B."/>
            <person name="Andreopoulos B."/>
            <person name="Martin F.M."/>
            <person name="Harder C.B."/>
            <person name="Rigling D."/>
            <person name="Ford K.L."/>
            <person name="Foster G.D."/>
            <person name="Pangilinan J."/>
            <person name="Papanicolaou A."/>
            <person name="Barry K."/>
            <person name="LaButti K."/>
            <person name="Viragh M."/>
            <person name="Koriabine M."/>
            <person name="Yan M."/>
            <person name="Riley R."/>
            <person name="Champramary S."/>
            <person name="Plett K.L."/>
            <person name="Tsai I.J."/>
            <person name="Slot J."/>
            <person name="Sipos G."/>
            <person name="Plett J."/>
            <person name="Nagy L.G."/>
            <person name="Grigoriev I.V."/>
        </authorList>
    </citation>
    <scope>NUCLEOTIDE SEQUENCE</scope>
    <source>
        <strain evidence="3">HWK02</strain>
    </source>
</reference>
<dbReference type="AlphaFoldDB" id="A0AA39UMZ7"/>
<protein>
    <recommendedName>
        <fullName evidence="2">BTB domain-containing protein</fullName>
    </recommendedName>
</protein>
<gene>
    <name evidence="3" type="ORF">EDD18DRAFT_1172831</name>
</gene>
<evidence type="ECO:0000256" key="1">
    <source>
        <dbReference type="SAM" id="MobiDB-lite"/>
    </source>
</evidence>
<feature type="region of interest" description="Disordered" evidence="1">
    <location>
        <begin position="1"/>
        <end position="20"/>
    </location>
</feature>
<evidence type="ECO:0000313" key="4">
    <source>
        <dbReference type="Proteomes" id="UP001175228"/>
    </source>
</evidence>
<evidence type="ECO:0000259" key="2">
    <source>
        <dbReference type="Pfam" id="PF00651"/>
    </source>
</evidence>
<accession>A0AA39UMZ7</accession>
<organism evidence="3 4">
    <name type="scientific">Armillaria luteobubalina</name>
    <dbReference type="NCBI Taxonomy" id="153913"/>
    <lineage>
        <taxon>Eukaryota</taxon>
        <taxon>Fungi</taxon>
        <taxon>Dikarya</taxon>
        <taxon>Basidiomycota</taxon>
        <taxon>Agaricomycotina</taxon>
        <taxon>Agaricomycetes</taxon>
        <taxon>Agaricomycetidae</taxon>
        <taxon>Agaricales</taxon>
        <taxon>Marasmiineae</taxon>
        <taxon>Physalacriaceae</taxon>
        <taxon>Armillaria</taxon>
    </lineage>
</organism>
<keyword evidence="4" id="KW-1185">Reference proteome</keyword>